<dbReference type="Pfam" id="PF14312">
    <property type="entry name" value="FG-GAP_2"/>
    <property type="match status" value="2"/>
</dbReference>
<feature type="non-terminal residue" evidence="1">
    <location>
        <position position="1"/>
    </location>
</feature>
<feature type="non-terminal residue" evidence="1">
    <location>
        <position position="536"/>
    </location>
</feature>
<name>A0A382F6K0_9ZZZZ</name>
<dbReference type="SUPFAM" id="SSF51126">
    <property type="entry name" value="Pectin lyase-like"/>
    <property type="match status" value="1"/>
</dbReference>
<proteinExistence type="predicted"/>
<dbReference type="AlphaFoldDB" id="A0A382F6K0"/>
<sequence length="536" mass="54067">ASDFAALIAPSVDNRGVVIANLGTVGLVSGEATTVDFVGNDLIVFTVNEPVEGQVLDKDGNLISDRISNSGSIKADGGQVIMTAKNASSIIKNTISMDGVVEAKTVTEKDGFIFLGGGDQGTVNVAGTLNASGEEPGLAGGEITVEGASVIVAEGSIQAKGTDAKGGTITITGTDWVSAGGHMDVSGETGGNVNVTTGGLSIAAPILAKGSTGQGGNIHINTLFKSWENVDALLDVSGASGGTIKHFAEQQILTSGEYLALGTNGKGGSIDVTANKLKFLSSTIDASGTMGGGRIRLGGEYQGGKNLTIDEIPNAQTLLINDGANVTAKTMGAGGAGGRIIVWADRRAAVFGQFDVTPGTRSGKGGFIEVSSGDKLAFGGSAKTGIDDRRGTLLLDPKNITIASSASYSLQAMIGDDYSGGKNIDHTGARVSEYFGWSVSLDGDRLAVGARGNTGPHSTQSDCSGLGCLYRSGAGAVYLYTFTDSAFSGGALAAVIGYDWTGDKNIDQDLDTSDFFGSSVSLDGNRLAVGAVSGDG</sequence>
<organism evidence="1">
    <name type="scientific">marine metagenome</name>
    <dbReference type="NCBI Taxonomy" id="408172"/>
    <lineage>
        <taxon>unclassified sequences</taxon>
        <taxon>metagenomes</taxon>
        <taxon>ecological metagenomes</taxon>
    </lineage>
</organism>
<dbReference type="InterPro" id="IPR013517">
    <property type="entry name" value="FG-GAP"/>
</dbReference>
<gene>
    <name evidence="1" type="ORF">METZ01_LOCUS211153</name>
</gene>
<protein>
    <submittedName>
        <fullName evidence="1">Uncharacterized protein</fullName>
    </submittedName>
</protein>
<dbReference type="InterPro" id="IPR011050">
    <property type="entry name" value="Pectin_lyase_fold/virulence"/>
</dbReference>
<dbReference type="InterPro" id="IPR012334">
    <property type="entry name" value="Pectin_lyas_fold"/>
</dbReference>
<reference evidence="1" key="1">
    <citation type="submission" date="2018-05" db="EMBL/GenBank/DDBJ databases">
        <authorList>
            <person name="Lanie J.A."/>
            <person name="Ng W.-L."/>
            <person name="Kazmierczak K.M."/>
            <person name="Andrzejewski T.M."/>
            <person name="Davidsen T.M."/>
            <person name="Wayne K.J."/>
            <person name="Tettelin H."/>
            <person name="Glass J.I."/>
            <person name="Rusch D."/>
            <person name="Podicherti R."/>
            <person name="Tsui H.-C.T."/>
            <person name="Winkler M.E."/>
        </authorList>
    </citation>
    <scope>NUCLEOTIDE SEQUENCE</scope>
</reference>
<dbReference type="EMBL" id="UINC01048135">
    <property type="protein sequence ID" value="SVB58299.1"/>
    <property type="molecule type" value="Genomic_DNA"/>
</dbReference>
<accession>A0A382F6K0</accession>
<dbReference type="Gene3D" id="2.160.20.10">
    <property type="entry name" value="Single-stranded right-handed beta-helix, Pectin lyase-like"/>
    <property type="match status" value="2"/>
</dbReference>
<evidence type="ECO:0000313" key="1">
    <source>
        <dbReference type="EMBL" id="SVB58299.1"/>
    </source>
</evidence>